<keyword evidence="8 26" id="KW-1133">Transmembrane helix</keyword>
<sequence>EQGAGGQLGVRGLPAHALLLSMVLGCSAAFSDLLLPGLEEPVVNVAVVFGGTSYPLHIRSRLSPQSFLDMPLEIHPITVIVNNTNPSSLLTQICDILARHKIHGIVFEDNVGTEAVAQILDFISSQTQVPVISISGGSAVVLTPKEPGSAFLQLGVSIEQQIQVIFKVLEEYDWGSFAVITSLYPGYNIFLEVIRSFTDSSYFGWELQEVLTFEMSQERSSSRMQRLLRQVDAQVLIVYCSREEAEYLFTMAEQAGLVGPGYVWIVPSLVVGNMEVPPTSFPVGLISVVTESWKLSLRQKVRDGVAIIAMGAASFFRAHGYLPAVGRDCQAPARTTATNNSFYQHLLNVTWEHRDFSFNEGGYLVRPTMVVISLNQHRLWEMVGKWEKGIIHMKYPVWPRYGSFLQPVVDNRHLTVATLEERPFVIVENTDPSTGVCVRNTVPCRKQTNSSQSGDGLVDPYTKLCCKGFCIDILKKLAKTVKFSYDLYLVTNGKHGKIVRGVWNGMIGEVYYKRADMAIGSLTINEERSEIVDFSVPFVETGISVMVARSNGTVSPSAFLEPYSPAVWVMMFVMCLTVVAVTVFVFEYFSPVGYNQNLTSGKRPGGPTFTIGKSVWLLWALVFNNSVPIENPKGTTSKIMVLIWAFFAVIFLASYTANLAAFMIQEQYIDTVSGLSDRKFQKPQEQYPPFRFGTVPNGSTERNIRSNYPDMHTHMVKYNQRSVEDALTSLKMGKLDAFIYDAAVLNYMAGKDEGCKLVTIGSGKVFATTGYGIALQKDSRWKRAIDLALLQFLGDGETQKLETVWLSGICQNEKNEVMSSKLDIDNMAGVFYMLLVAMGLSLLVFAWEHLVYWKLRHSVPKSHKLDFLLAISRVSDADDLEGPKRPSMVGESLCTRGCSPGAADAAAPPRGGGVERDEQAHPPPPAPPEVSGGLCRGWSPPGCPPRPGQDIPRGGFWGADVGGEPYRGSPPAPHVPQGPPTTGHLQGAQAAIGAGGPAAEPAPAPGRRGTRGLGDAALAALSRREEAGAGQPLPAAVLPSRSLPQSRQDFQSQGRAGCCSDGGGEAEPPCGRGAGWEAVSGGAAPLRCCSHLSMHRHPRPLPRSRVRPQLRPPLRAALGPAGTALPRLQAAVLPRSVPAAPPCPRHRAVRLHELLPQPVPGAPLAGVPPTPRAPQGAGGLWTGVWALGRRVREARGGAGLAAGSGDRAEGPVVPQGDESLRRRVLAAGLQPGVGGVMGGQGGVRTPLPALGPGVPMGQPAAPGRAPASRDPAAPAAGCSKRLGGSRAL</sequence>
<keyword evidence="12 25" id="KW-1015">Disulfide bond</keyword>
<evidence type="ECO:0000256" key="9">
    <source>
        <dbReference type="ARBA" id="ARBA00023018"/>
    </source>
</evidence>
<feature type="transmembrane region" description="Helical" evidence="26">
    <location>
        <begin position="639"/>
        <end position="664"/>
    </location>
</feature>
<dbReference type="InterPro" id="IPR028082">
    <property type="entry name" value="Peripla_BP_I"/>
</dbReference>
<keyword evidence="10 26" id="KW-0406">Ion transport</keyword>
<evidence type="ECO:0000256" key="10">
    <source>
        <dbReference type="ARBA" id="ARBA00023065"/>
    </source>
</evidence>
<evidence type="ECO:0000313" key="30">
    <source>
        <dbReference type="Ensembl" id="ENSACOP00000001213.1"/>
    </source>
</evidence>
<evidence type="ECO:0000256" key="21">
    <source>
        <dbReference type="ARBA" id="ARBA00036634"/>
    </source>
</evidence>
<keyword evidence="7" id="KW-0460">Magnesium</keyword>
<evidence type="ECO:0000313" key="31">
    <source>
        <dbReference type="Proteomes" id="UP000694522"/>
    </source>
</evidence>
<evidence type="ECO:0000256" key="22">
    <source>
        <dbReference type="ARBA" id="ARBA00060923"/>
    </source>
</evidence>
<evidence type="ECO:0000256" key="3">
    <source>
        <dbReference type="ARBA" id="ARBA00022553"/>
    </source>
</evidence>
<feature type="disulfide bond" evidence="25">
    <location>
        <begin position="755"/>
        <end position="810"/>
    </location>
</feature>
<evidence type="ECO:0000256" key="6">
    <source>
        <dbReference type="ARBA" id="ARBA00022837"/>
    </source>
</evidence>
<dbReference type="InterPro" id="IPR001828">
    <property type="entry name" value="ANF_lig-bd_rcpt"/>
</dbReference>
<dbReference type="CDD" id="cd06378">
    <property type="entry name" value="PBP1_iGluR_NMDA_NR2"/>
    <property type="match status" value="1"/>
</dbReference>
<dbReference type="Pfam" id="PF10613">
    <property type="entry name" value="Lig_chan-Glu_bd"/>
    <property type="match status" value="1"/>
</dbReference>
<keyword evidence="3" id="KW-0597">Phosphoprotein</keyword>
<evidence type="ECO:0000256" key="12">
    <source>
        <dbReference type="ARBA" id="ARBA00023157"/>
    </source>
</evidence>
<feature type="binding site" evidence="23">
    <location>
        <position position="699"/>
    </location>
    <ligand>
        <name>L-glutamate</name>
        <dbReference type="ChEBI" id="CHEBI:29985"/>
    </ligand>
</feature>
<dbReference type="Proteomes" id="UP000694522">
    <property type="component" value="Unplaced"/>
</dbReference>
<feature type="compositionally biased region" description="Low complexity" evidence="27">
    <location>
        <begin position="899"/>
        <end position="909"/>
    </location>
</feature>
<evidence type="ECO:0000256" key="16">
    <source>
        <dbReference type="ARBA" id="ARBA00023286"/>
    </source>
</evidence>
<comment type="catalytic activity">
    <reaction evidence="20">
        <text>Na(+)(in) = Na(+)(out)</text>
        <dbReference type="Rhea" id="RHEA:34963"/>
        <dbReference type="ChEBI" id="CHEBI:29101"/>
    </reaction>
</comment>
<feature type="transmembrane region" description="Helical" evidence="26">
    <location>
        <begin position="566"/>
        <end position="589"/>
    </location>
</feature>
<name>A0A8B9EYS3_9PSIT</name>
<evidence type="ECO:0000256" key="23">
    <source>
        <dbReference type="PIRSR" id="PIRSR601508-1"/>
    </source>
</evidence>
<keyword evidence="2 26" id="KW-1003">Cell membrane</keyword>
<evidence type="ECO:0000256" key="7">
    <source>
        <dbReference type="ARBA" id="ARBA00022842"/>
    </source>
</evidence>
<protein>
    <recommendedName>
        <fullName evidence="26">Glutamate receptor</fullName>
    </recommendedName>
</protein>
<reference evidence="30" key="2">
    <citation type="submission" date="2025-09" db="UniProtKB">
        <authorList>
            <consortium name="Ensembl"/>
        </authorList>
    </citation>
    <scope>IDENTIFICATION</scope>
</reference>
<organism evidence="30 31">
    <name type="scientific">Amazona collaria</name>
    <name type="common">yellow-billed parrot</name>
    <dbReference type="NCBI Taxonomy" id="241587"/>
    <lineage>
        <taxon>Eukaryota</taxon>
        <taxon>Metazoa</taxon>
        <taxon>Chordata</taxon>
        <taxon>Craniata</taxon>
        <taxon>Vertebrata</taxon>
        <taxon>Euteleostomi</taxon>
        <taxon>Archelosauria</taxon>
        <taxon>Archosauria</taxon>
        <taxon>Dinosauria</taxon>
        <taxon>Saurischia</taxon>
        <taxon>Theropoda</taxon>
        <taxon>Coelurosauria</taxon>
        <taxon>Aves</taxon>
        <taxon>Neognathae</taxon>
        <taxon>Neoaves</taxon>
        <taxon>Telluraves</taxon>
        <taxon>Australaves</taxon>
        <taxon>Psittaciformes</taxon>
        <taxon>Psittacidae</taxon>
        <taxon>Amazona</taxon>
    </lineage>
</organism>
<comment type="similarity">
    <text evidence="22">Belongs to the glutamate-gated ion channel (TC 1.A.10.1) family. NR2C/GRIN2C subfamily.</text>
</comment>
<reference evidence="30" key="1">
    <citation type="submission" date="2025-08" db="UniProtKB">
        <authorList>
            <consortium name="Ensembl"/>
        </authorList>
    </citation>
    <scope>IDENTIFICATION</scope>
</reference>
<feature type="site" description="Crucial to convey clamshell closure to channel opening" evidence="24">
    <location>
        <position position="672"/>
    </location>
</feature>
<keyword evidence="13 26" id="KW-0675">Receptor</keyword>
<dbReference type="FunFam" id="3.40.190.10:FF:000026">
    <property type="entry name" value="Glutamate ionotropic receptor NMDA type subunit 2A"/>
    <property type="match status" value="1"/>
</dbReference>
<keyword evidence="9 26" id="KW-0770">Synapse</keyword>
<evidence type="ECO:0000256" key="19">
    <source>
        <dbReference type="ARBA" id="ARBA00034430"/>
    </source>
</evidence>
<dbReference type="InterPro" id="IPR019594">
    <property type="entry name" value="Glu/Gly-bd"/>
</dbReference>
<evidence type="ECO:0000256" key="25">
    <source>
        <dbReference type="PIRSR" id="PIRSR601508-3"/>
    </source>
</evidence>
<evidence type="ECO:0000256" key="24">
    <source>
        <dbReference type="PIRSR" id="PIRSR601508-2"/>
    </source>
</evidence>
<dbReference type="Ensembl" id="ENSACOT00000001258.1">
    <property type="protein sequence ID" value="ENSACOP00000001213.1"/>
    <property type="gene ID" value="ENSACOG00000000867.1"/>
</dbReference>
<comment type="function">
    <text evidence="26">Receptor for glutamate that functions as a ligand-gated ion channel in the central nervous system and plays an important role in excitatory synaptic transmission. L-glutamate acts as an excitatory neurotransmitter at many synapses in the central nervous system.</text>
</comment>
<feature type="region of interest" description="Disordered" evidence="27">
    <location>
        <begin position="899"/>
        <end position="1012"/>
    </location>
</feature>
<evidence type="ECO:0000256" key="17">
    <source>
        <dbReference type="ARBA" id="ARBA00023303"/>
    </source>
</evidence>
<keyword evidence="14" id="KW-0325">Glycoprotein</keyword>
<feature type="transmembrane region" description="Helical" evidence="26">
    <location>
        <begin position="610"/>
        <end position="627"/>
    </location>
</feature>
<evidence type="ECO:0000256" key="2">
    <source>
        <dbReference type="ARBA" id="ARBA00022475"/>
    </source>
</evidence>
<evidence type="ECO:0000256" key="11">
    <source>
        <dbReference type="ARBA" id="ARBA00023136"/>
    </source>
</evidence>
<feature type="compositionally biased region" description="Low complexity" evidence="27">
    <location>
        <begin position="1259"/>
        <end position="1277"/>
    </location>
</feature>
<evidence type="ECO:0000256" key="13">
    <source>
        <dbReference type="ARBA" id="ARBA00023170"/>
    </source>
</evidence>
<feature type="region of interest" description="Disordered" evidence="27">
    <location>
        <begin position="1024"/>
        <end position="1066"/>
    </location>
</feature>
<dbReference type="PANTHER" id="PTHR18966">
    <property type="entry name" value="IONOTROPIC GLUTAMATE RECEPTOR"/>
    <property type="match status" value="1"/>
</dbReference>
<dbReference type="CDD" id="cd13718">
    <property type="entry name" value="PBP2_iGluR_NMDA_Nr2"/>
    <property type="match status" value="1"/>
</dbReference>
<feature type="compositionally biased region" description="Low complexity" evidence="27">
    <location>
        <begin position="987"/>
        <end position="1012"/>
    </location>
</feature>
<comment type="catalytic activity">
    <reaction evidence="21">
        <text>Ca(2+)(in) = Ca(2+)(out)</text>
        <dbReference type="Rhea" id="RHEA:29671"/>
        <dbReference type="ChEBI" id="CHEBI:29108"/>
    </reaction>
</comment>
<dbReference type="GO" id="GO:0004972">
    <property type="term" value="F:NMDA glutamate receptor activity"/>
    <property type="evidence" value="ECO:0007669"/>
    <property type="project" value="UniProtKB-ARBA"/>
</dbReference>
<keyword evidence="5 26" id="KW-0732">Signal</keyword>
<dbReference type="InterPro" id="IPR015683">
    <property type="entry name" value="Ionotropic_Glu_rcpt"/>
</dbReference>
<keyword evidence="15 26" id="KW-0628">Postsynaptic cell membrane</keyword>
<dbReference type="SUPFAM" id="SSF53850">
    <property type="entry name" value="Periplasmic binding protein-like II"/>
    <property type="match status" value="1"/>
</dbReference>
<evidence type="ECO:0000256" key="5">
    <source>
        <dbReference type="ARBA" id="ARBA00022729"/>
    </source>
</evidence>
<feature type="region of interest" description="Disordered" evidence="27">
    <location>
        <begin position="1236"/>
        <end position="1288"/>
    </location>
</feature>
<keyword evidence="11 26" id="KW-0472">Membrane</keyword>
<evidence type="ECO:0000256" key="8">
    <source>
        <dbReference type="ARBA" id="ARBA00022989"/>
    </source>
</evidence>
<dbReference type="PRINTS" id="PR00177">
    <property type="entry name" value="NMDARECEPTOR"/>
</dbReference>
<dbReference type="FunFam" id="3.40.50.2300:FF:000020">
    <property type="entry name" value="Glutamate receptor ionotropic, NMDA 2B, putative"/>
    <property type="match status" value="1"/>
</dbReference>
<keyword evidence="6" id="KW-0106">Calcium</keyword>
<dbReference type="GO" id="GO:0045211">
    <property type="term" value="C:postsynaptic membrane"/>
    <property type="evidence" value="ECO:0007669"/>
    <property type="project" value="UniProtKB-SubCell"/>
</dbReference>
<feature type="binding site" evidence="23">
    <location>
        <position position="700"/>
    </location>
    <ligand>
        <name>L-glutamate</name>
        <dbReference type="ChEBI" id="CHEBI:29985"/>
    </ligand>
</feature>
<dbReference type="InterPro" id="IPR001508">
    <property type="entry name" value="Iono_Glu_rcpt_met"/>
</dbReference>
<feature type="domain" description="Ionotropic glutamate receptor L-glutamate and glycine-binding" evidence="29">
    <location>
        <begin position="460"/>
        <end position="512"/>
    </location>
</feature>
<dbReference type="FunFam" id="3.40.190.10:FF:000007">
    <property type="entry name" value="Putative glutamate receptor ionotropic NMDA 2B"/>
    <property type="match status" value="1"/>
</dbReference>
<feature type="site" description="Interaction with the cone snail toxin Con-ikot-ikot" evidence="24">
    <location>
        <position position="705"/>
    </location>
</feature>
<feature type="compositionally biased region" description="Pro residues" evidence="27">
    <location>
        <begin position="968"/>
        <end position="979"/>
    </location>
</feature>
<dbReference type="GO" id="GO:0017146">
    <property type="term" value="C:NMDA selective glutamate receptor complex"/>
    <property type="evidence" value="ECO:0007669"/>
    <property type="project" value="UniProtKB-ARBA"/>
</dbReference>
<dbReference type="GO" id="GO:0098655">
    <property type="term" value="P:monoatomic cation transmembrane transport"/>
    <property type="evidence" value="ECO:0007669"/>
    <property type="project" value="UniProtKB-ARBA"/>
</dbReference>
<evidence type="ECO:0000256" key="15">
    <source>
        <dbReference type="ARBA" id="ARBA00023257"/>
    </source>
</evidence>
<dbReference type="SMART" id="SM00079">
    <property type="entry name" value="PBPe"/>
    <property type="match status" value="1"/>
</dbReference>
<dbReference type="Pfam" id="PF00060">
    <property type="entry name" value="Lig_chan"/>
    <property type="match status" value="1"/>
</dbReference>
<evidence type="ECO:0000259" key="29">
    <source>
        <dbReference type="SMART" id="SM00918"/>
    </source>
</evidence>
<feature type="binding site" evidence="23">
    <location>
        <position position="523"/>
    </location>
    <ligand>
        <name>L-glutamate</name>
        <dbReference type="ChEBI" id="CHEBI:29985"/>
    </ligand>
</feature>
<evidence type="ECO:0000256" key="14">
    <source>
        <dbReference type="ARBA" id="ARBA00023180"/>
    </source>
</evidence>
<comment type="subcellular location">
    <subcellularLocation>
        <location evidence="18 26">Postsynaptic cell membrane</location>
        <topology evidence="18 26">Multi-pass membrane protein</topology>
    </subcellularLocation>
</comment>
<evidence type="ECO:0000256" key="4">
    <source>
        <dbReference type="ARBA" id="ARBA00022692"/>
    </source>
</evidence>
<dbReference type="SMART" id="SM00918">
    <property type="entry name" value="Lig_chan-Glu_bd"/>
    <property type="match status" value="1"/>
</dbReference>
<feature type="transmembrane region" description="Helical" evidence="26">
    <location>
        <begin position="828"/>
        <end position="847"/>
    </location>
</feature>
<dbReference type="Pfam" id="PF01094">
    <property type="entry name" value="ANF_receptor"/>
    <property type="match status" value="1"/>
</dbReference>
<evidence type="ECO:0000256" key="20">
    <source>
        <dbReference type="ARBA" id="ARBA00036239"/>
    </source>
</evidence>
<feature type="domain" description="Ionotropic glutamate receptor C-terminal" evidence="28">
    <location>
        <begin position="450"/>
        <end position="808"/>
    </location>
</feature>
<comment type="catalytic activity">
    <reaction evidence="19">
        <text>K(+)(in) = K(+)(out)</text>
        <dbReference type="Rhea" id="RHEA:29463"/>
        <dbReference type="ChEBI" id="CHEBI:29103"/>
    </reaction>
</comment>
<dbReference type="Gene3D" id="3.40.190.10">
    <property type="entry name" value="Periplasmic binding protein-like II"/>
    <property type="match status" value="3"/>
</dbReference>
<accession>A0A8B9EYS3</accession>
<keyword evidence="4 26" id="KW-0812">Transmembrane</keyword>
<keyword evidence="1 26" id="KW-0813">Transport</keyword>
<keyword evidence="16 26" id="KW-1071">Ligand-gated ion channel</keyword>
<feature type="binding site" evidence="23">
    <location>
        <position position="741"/>
    </location>
    <ligand>
        <name>L-glutamate</name>
        <dbReference type="ChEBI" id="CHEBI:29985"/>
    </ligand>
</feature>
<keyword evidence="17 26" id="KW-0407">Ion channel</keyword>
<feature type="signal peptide" evidence="26">
    <location>
        <begin position="1"/>
        <end position="28"/>
    </location>
</feature>
<proteinExistence type="inferred from homology"/>
<feature type="chain" id="PRO_5034442116" description="Glutamate receptor" evidence="26">
    <location>
        <begin position="29"/>
        <end position="1288"/>
    </location>
</feature>
<feature type="binding site" evidence="23">
    <location>
        <position position="528"/>
    </location>
    <ligand>
        <name>L-glutamate</name>
        <dbReference type="ChEBI" id="CHEBI:29985"/>
    </ligand>
</feature>
<evidence type="ECO:0000256" key="1">
    <source>
        <dbReference type="ARBA" id="ARBA00022448"/>
    </source>
</evidence>
<evidence type="ECO:0000259" key="28">
    <source>
        <dbReference type="SMART" id="SM00079"/>
    </source>
</evidence>
<feature type="compositionally biased region" description="Polar residues" evidence="27">
    <location>
        <begin position="1042"/>
        <end position="1054"/>
    </location>
</feature>
<evidence type="ECO:0000256" key="26">
    <source>
        <dbReference type="RuleBase" id="RU367118"/>
    </source>
</evidence>
<dbReference type="GO" id="GO:0043226">
    <property type="term" value="C:organelle"/>
    <property type="evidence" value="ECO:0007669"/>
    <property type="project" value="UniProtKB-ARBA"/>
</dbReference>
<evidence type="ECO:0000256" key="18">
    <source>
        <dbReference type="ARBA" id="ARBA00034104"/>
    </source>
</evidence>
<keyword evidence="31" id="KW-1185">Reference proteome</keyword>
<dbReference type="SUPFAM" id="SSF53822">
    <property type="entry name" value="Periplasmic binding protein-like I"/>
    <property type="match status" value="1"/>
</dbReference>
<dbReference type="Gene3D" id="3.40.50.2300">
    <property type="match status" value="2"/>
</dbReference>
<dbReference type="InterPro" id="IPR001320">
    <property type="entry name" value="Iontro_rcpt_C"/>
</dbReference>
<evidence type="ECO:0000256" key="27">
    <source>
        <dbReference type="SAM" id="MobiDB-lite"/>
    </source>
</evidence>